<evidence type="ECO:0000313" key="3">
    <source>
        <dbReference type="Proteomes" id="UP000662873"/>
    </source>
</evidence>
<dbReference type="Gene3D" id="2.30.42.10">
    <property type="match status" value="1"/>
</dbReference>
<dbReference type="Gene3D" id="2.40.10.120">
    <property type="match status" value="1"/>
</dbReference>
<feature type="domain" description="PDZ" evidence="1">
    <location>
        <begin position="228"/>
        <end position="319"/>
    </location>
</feature>
<name>A0A809R880_9BACT</name>
<dbReference type="GO" id="GO:0006508">
    <property type="term" value="P:proteolysis"/>
    <property type="evidence" value="ECO:0007669"/>
    <property type="project" value="UniProtKB-KW"/>
</dbReference>
<dbReference type="SUPFAM" id="SSF50156">
    <property type="entry name" value="PDZ domain-like"/>
    <property type="match status" value="1"/>
</dbReference>
<dbReference type="PRINTS" id="PR00834">
    <property type="entry name" value="PROTEASES2C"/>
</dbReference>
<dbReference type="PANTHER" id="PTHR47389:SF4">
    <property type="entry name" value="OS09G0436400 PROTEIN"/>
    <property type="match status" value="1"/>
</dbReference>
<reference evidence="2" key="1">
    <citation type="journal article" name="DNA Res.">
        <title>The physiological potential of anammox bacteria as revealed by their core genome structure.</title>
        <authorList>
            <person name="Okubo T."/>
            <person name="Toyoda A."/>
            <person name="Fukuhara K."/>
            <person name="Uchiyama I."/>
            <person name="Harigaya Y."/>
            <person name="Kuroiwa M."/>
            <person name="Suzuki T."/>
            <person name="Murakami Y."/>
            <person name="Suwa Y."/>
            <person name="Takami H."/>
        </authorList>
    </citation>
    <scope>NUCLEOTIDE SEQUENCE</scope>
    <source>
        <strain evidence="2">317325-2</strain>
    </source>
</reference>
<organism evidence="2 3">
    <name type="scientific">Candidatus Nitrosymbiomonas proteolyticus</name>
    <dbReference type="NCBI Taxonomy" id="2608984"/>
    <lineage>
        <taxon>Bacteria</taxon>
        <taxon>Bacillati</taxon>
        <taxon>Armatimonadota</taxon>
        <taxon>Armatimonadota incertae sedis</taxon>
        <taxon>Candidatus Nitrosymbiomonas</taxon>
    </lineage>
</organism>
<dbReference type="EMBL" id="AP021858">
    <property type="protein sequence ID" value="BBO23730.1"/>
    <property type="molecule type" value="Genomic_DNA"/>
</dbReference>
<dbReference type="Pfam" id="PF13180">
    <property type="entry name" value="PDZ_2"/>
    <property type="match status" value="1"/>
</dbReference>
<protein>
    <submittedName>
        <fullName evidence="2">Protease S1 periplasmic serine protease</fullName>
    </submittedName>
</protein>
<gene>
    <name evidence="2" type="ORF">NPRO_13250</name>
</gene>
<evidence type="ECO:0000259" key="1">
    <source>
        <dbReference type="PROSITE" id="PS50106"/>
    </source>
</evidence>
<dbReference type="InterPro" id="IPR009003">
    <property type="entry name" value="Peptidase_S1_PA"/>
</dbReference>
<dbReference type="Proteomes" id="UP000662873">
    <property type="component" value="Chromosome"/>
</dbReference>
<dbReference type="KEGG" id="npy:NPRO_13250"/>
<dbReference type="InterPro" id="IPR001478">
    <property type="entry name" value="PDZ"/>
</dbReference>
<dbReference type="SMART" id="SM00228">
    <property type="entry name" value="PDZ"/>
    <property type="match status" value="1"/>
</dbReference>
<evidence type="ECO:0000313" key="2">
    <source>
        <dbReference type="EMBL" id="BBO23730.1"/>
    </source>
</evidence>
<dbReference type="GO" id="GO:0004252">
    <property type="term" value="F:serine-type endopeptidase activity"/>
    <property type="evidence" value="ECO:0007669"/>
    <property type="project" value="InterPro"/>
</dbReference>
<accession>A0A809R880</accession>
<proteinExistence type="predicted"/>
<dbReference type="PROSITE" id="PS50106">
    <property type="entry name" value="PDZ"/>
    <property type="match status" value="1"/>
</dbReference>
<keyword evidence="2" id="KW-0645">Protease</keyword>
<dbReference type="PANTHER" id="PTHR47389">
    <property type="entry name" value="OS09G0436400 PROTEIN"/>
    <property type="match status" value="1"/>
</dbReference>
<dbReference type="InterPro" id="IPR036034">
    <property type="entry name" value="PDZ_sf"/>
</dbReference>
<dbReference type="InterPro" id="IPR001940">
    <property type="entry name" value="Peptidase_S1C"/>
</dbReference>
<dbReference type="SUPFAM" id="SSF50494">
    <property type="entry name" value="Trypsin-like serine proteases"/>
    <property type="match status" value="1"/>
</dbReference>
<dbReference type="AlphaFoldDB" id="A0A809R880"/>
<keyword evidence="2" id="KW-0378">Hydrolase</keyword>
<sequence>MWSLAVNWGIAAAVLVSGQGVTEREQSLFDQLRPSVILLSSGVKVTGTAACIDPRGYFVTHRSALEGLMPTARTFDGAIVPIRIQASDELTELVLLTATMPIGRIARAVPVLDDTPDEGTKLLAIFAGGPGRAEVSSDNKTGILSRQRRVVTLTELRFELPQQAVGGGLVFTLQGQLAGIIGATLQAQVQDAAKSLGATGAFRGSSSPPTVISQYGPSALAVGYSVSSRTLARVIEGFLSPDHIVRHPGIGVFCRDAEEPGALVQSVVKGSPAEKAGLQANDLIVEFAGKPILNQIEFFKALSERKVGETVRLTVKREEQPVTLSLTIGELTD</sequence>